<dbReference type="InterPro" id="IPR052927">
    <property type="entry name" value="DCC_oxidoreductase"/>
</dbReference>
<reference evidence="1" key="1">
    <citation type="journal article" date="2017" name="Nature">
        <title>The genome of Chenopodium quinoa.</title>
        <authorList>
            <person name="Jarvis D.E."/>
            <person name="Ho Y.S."/>
            <person name="Lightfoot D.J."/>
            <person name="Schmoeckel S.M."/>
            <person name="Li B."/>
            <person name="Borm T.J.A."/>
            <person name="Ohyanagi H."/>
            <person name="Mineta K."/>
            <person name="Michell C.T."/>
            <person name="Saber N."/>
            <person name="Kharbatia N.M."/>
            <person name="Rupper R.R."/>
            <person name="Sharp A.R."/>
            <person name="Dally N."/>
            <person name="Boughton B.A."/>
            <person name="Woo Y.H."/>
            <person name="Gao G."/>
            <person name="Schijlen E.G.W.M."/>
            <person name="Guo X."/>
            <person name="Momin A.A."/>
            <person name="Negrao S."/>
            <person name="Al-Babili S."/>
            <person name="Gehring C."/>
            <person name="Roessner U."/>
            <person name="Jung C."/>
            <person name="Murphy K."/>
            <person name="Arold S.T."/>
            <person name="Gojobori T."/>
            <person name="van der Linden C.G."/>
            <person name="van Loo E.N."/>
            <person name="Jellen E.N."/>
            <person name="Maughan P.J."/>
            <person name="Tester M."/>
        </authorList>
    </citation>
    <scope>NUCLEOTIDE SEQUENCE [LARGE SCALE GENOMIC DNA]</scope>
    <source>
        <strain evidence="1">cv. PI 614886</strain>
    </source>
</reference>
<dbReference type="AlphaFoldDB" id="A0A803LN26"/>
<dbReference type="GO" id="GO:0015035">
    <property type="term" value="F:protein-disulfide reductase activity"/>
    <property type="evidence" value="ECO:0007669"/>
    <property type="project" value="InterPro"/>
</dbReference>
<keyword evidence="2" id="KW-1185">Reference proteome</keyword>
<dbReference type="PANTHER" id="PTHR33639:SF2">
    <property type="entry name" value="DUF393 DOMAIN-CONTAINING PROTEIN"/>
    <property type="match status" value="1"/>
</dbReference>
<organism evidence="1 2">
    <name type="scientific">Chenopodium quinoa</name>
    <name type="common">Quinoa</name>
    <dbReference type="NCBI Taxonomy" id="63459"/>
    <lineage>
        <taxon>Eukaryota</taxon>
        <taxon>Viridiplantae</taxon>
        <taxon>Streptophyta</taxon>
        <taxon>Embryophyta</taxon>
        <taxon>Tracheophyta</taxon>
        <taxon>Spermatophyta</taxon>
        <taxon>Magnoliopsida</taxon>
        <taxon>eudicotyledons</taxon>
        <taxon>Gunneridae</taxon>
        <taxon>Pentapetalae</taxon>
        <taxon>Caryophyllales</taxon>
        <taxon>Chenopodiaceae</taxon>
        <taxon>Chenopodioideae</taxon>
        <taxon>Atripliceae</taxon>
        <taxon>Chenopodium</taxon>
    </lineage>
</organism>
<dbReference type="EnsemblPlants" id="AUR62016355-RA">
    <property type="protein sequence ID" value="AUR62016355-RA:cds"/>
    <property type="gene ID" value="AUR62016355"/>
</dbReference>
<dbReference type="Proteomes" id="UP000596660">
    <property type="component" value="Unplaced"/>
</dbReference>
<proteinExistence type="predicted"/>
<name>A0A803LN26_CHEQI</name>
<dbReference type="Pfam" id="PF04134">
    <property type="entry name" value="DCC1-like"/>
    <property type="match status" value="1"/>
</dbReference>
<reference evidence="1" key="2">
    <citation type="submission" date="2021-03" db="UniProtKB">
        <authorList>
            <consortium name="EnsemblPlants"/>
        </authorList>
    </citation>
    <scope>IDENTIFICATION</scope>
</reference>
<dbReference type="OMA" id="MAIAGQC"/>
<dbReference type="PANTHER" id="PTHR33639">
    <property type="entry name" value="THIOL-DISULFIDE OXIDOREDUCTASE DCC"/>
    <property type="match status" value="1"/>
</dbReference>
<evidence type="ECO:0000313" key="2">
    <source>
        <dbReference type="Proteomes" id="UP000596660"/>
    </source>
</evidence>
<accession>A0A803LN26</accession>
<sequence length="177" mass="20162">MATMFSGGLRLAATLPRRIPMISISETRVSGDTTDWILIVFAFFGERYVRAQSELSCHVSGVCNLCNGGVKFVRDNDRNRNIRYEALQSESGKMLLRRSGRDPDDISSVVLVEKERSYIKSEAVLKIMEYINLPFPQLALFLNLVPLFIRDFAYDNLANNRYNIFGKSESCEIYADQ</sequence>
<evidence type="ECO:0000313" key="1">
    <source>
        <dbReference type="EnsemblPlants" id="AUR62016355-RA:cds"/>
    </source>
</evidence>
<dbReference type="Gramene" id="AUR62016355-RA">
    <property type="protein sequence ID" value="AUR62016355-RA:cds"/>
    <property type="gene ID" value="AUR62016355"/>
</dbReference>
<dbReference type="InterPro" id="IPR007263">
    <property type="entry name" value="DCC1-like"/>
</dbReference>
<protein>
    <submittedName>
        <fullName evidence="1">Uncharacterized protein</fullName>
    </submittedName>
</protein>